<gene>
    <name evidence="1" type="ORF">AS359_04370</name>
</gene>
<comment type="caution">
    <text evidence="1">The sequence shown here is derived from an EMBL/GenBank/DDBJ whole genome shotgun (WGS) entry which is preliminary data.</text>
</comment>
<dbReference type="RefSeq" id="WP_058880570.1">
    <property type="nucleotide sequence ID" value="NZ_LPXH01000041.1"/>
</dbReference>
<accession>A0A0W7YS85</accession>
<sequence length="237" mass="26878">MTTTKPHGYWQRNAQLLRDQAKTMTCKELATAHHATPKQIRHQLHLLKTTCKSAKLARYEHLSELCKKQLSVRQIAELEGKTTSAIYQELKLHGLSTINTQLRWTEAAIAELTEQAQTRTAAELAALRQFELKYMYKLLRRFGIKTRPHRTVVPRSPKPKAAPKQRTAAAYTPVLRKPAQPAYALPQPKPQPEIIWPAHVQVQRITTRIPDNAPMCASTSRKPLVLGKNFCNGPRAT</sequence>
<keyword evidence="2" id="KW-1185">Reference proteome</keyword>
<dbReference type="Proteomes" id="UP000053300">
    <property type="component" value="Unassembled WGS sequence"/>
</dbReference>
<dbReference type="AlphaFoldDB" id="A0A0W7YS85"/>
<name>A0A0W7YS85_9BURK</name>
<reference evidence="1 2" key="1">
    <citation type="submission" date="2015-12" db="EMBL/GenBank/DDBJ databases">
        <title>Complete genome sequence of a multi-drug resistant strain Acidovorax sp. 12322-1.</title>
        <authorList>
            <person name="Ming D."/>
            <person name="Wang M."/>
            <person name="Hu S."/>
            <person name="Zhou Y."/>
            <person name="Jiang T."/>
        </authorList>
    </citation>
    <scope>NUCLEOTIDE SEQUENCE [LARGE SCALE GENOMIC DNA]</scope>
    <source>
        <strain evidence="1 2">12322-1</strain>
    </source>
</reference>
<protein>
    <submittedName>
        <fullName evidence="1">Uncharacterized protein</fullName>
    </submittedName>
</protein>
<organism evidence="1 2">
    <name type="scientific">Comamonas kerstersii</name>
    <dbReference type="NCBI Taxonomy" id="225992"/>
    <lineage>
        <taxon>Bacteria</taxon>
        <taxon>Pseudomonadati</taxon>
        <taxon>Pseudomonadota</taxon>
        <taxon>Betaproteobacteria</taxon>
        <taxon>Burkholderiales</taxon>
        <taxon>Comamonadaceae</taxon>
        <taxon>Comamonas</taxon>
    </lineage>
</organism>
<proteinExistence type="predicted"/>
<evidence type="ECO:0000313" key="2">
    <source>
        <dbReference type="Proteomes" id="UP000053300"/>
    </source>
</evidence>
<dbReference type="EMBL" id="LPXH01000041">
    <property type="protein sequence ID" value="KUF37950.1"/>
    <property type="molecule type" value="Genomic_DNA"/>
</dbReference>
<evidence type="ECO:0000313" key="1">
    <source>
        <dbReference type="EMBL" id="KUF37950.1"/>
    </source>
</evidence>
<dbReference type="STRING" id="225992.B5M06_13365"/>